<feature type="domain" description="Homeobox" evidence="10">
    <location>
        <begin position="29"/>
        <end position="92"/>
    </location>
</feature>
<feature type="compositionally biased region" description="Low complexity" evidence="9">
    <location>
        <begin position="110"/>
        <end position="128"/>
    </location>
</feature>
<organism evidence="11 12">
    <name type="scientific">Oedothorax gibbosus</name>
    <dbReference type="NCBI Taxonomy" id="931172"/>
    <lineage>
        <taxon>Eukaryota</taxon>
        <taxon>Metazoa</taxon>
        <taxon>Ecdysozoa</taxon>
        <taxon>Arthropoda</taxon>
        <taxon>Chelicerata</taxon>
        <taxon>Arachnida</taxon>
        <taxon>Araneae</taxon>
        <taxon>Araneomorphae</taxon>
        <taxon>Entelegynae</taxon>
        <taxon>Araneoidea</taxon>
        <taxon>Linyphiidae</taxon>
        <taxon>Erigoninae</taxon>
        <taxon>Oedothorax</taxon>
    </lineage>
</organism>
<dbReference type="GO" id="GO:0005634">
    <property type="term" value="C:nucleus"/>
    <property type="evidence" value="ECO:0007669"/>
    <property type="project" value="UniProtKB-SubCell"/>
</dbReference>
<evidence type="ECO:0000256" key="7">
    <source>
        <dbReference type="ARBA" id="ARBA00038021"/>
    </source>
</evidence>
<dbReference type="GO" id="GO:0000987">
    <property type="term" value="F:cis-regulatory region sequence-specific DNA binding"/>
    <property type="evidence" value="ECO:0007669"/>
    <property type="project" value="UniProtKB-ARBA"/>
</dbReference>
<dbReference type="EMBL" id="JAFNEN010000075">
    <property type="protein sequence ID" value="KAG8195979.1"/>
    <property type="molecule type" value="Genomic_DNA"/>
</dbReference>
<feature type="region of interest" description="Disordered" evidence="9">
    <location>
        <begin position="299"/>
        <end position="330"/>
    </location>
</feature>
<evidence type="ECO:0000256" key="5">
    <source>
        <dbReference type="ARBA" id="ARBA00023163"/>
    </source>
</evidence>
<keyword evidence="5" id="KW-0804">Transcription</keyword>
<name>A0AAV6VH29_9ARAC</name>
<sequence length="362" mass="40631">MVISKEGLQMHLSDDAMPYPRPESRLAGESRRKRRGNLPKESVRILRMWLYEHRYSAYPSEKEKAKLAEDAKLTQLQVCNWFINARRRILPDIIRKEGHDPLQYTITRKSGISAPRSTSASSSSSSASNHHQAGRSSNGYSSSRSVDSSSSPISLTDDSVTDVDADSEDSDNSTTSTASSTHMSLSRDRCPMKLTKRWQRTHEEELRIQPSDTQFPAMHSPPSDNGETSNRGSSSYEDQGLYSPPYEEPSSKGLFSSQFEEPSSKGPYSYEDKSSKGLYSSQYEENSMKGLYSSHYVDKSTKSHYSSKEDNDNEMWTSTNTPPLTPPSSIDNNLTCLYILVNVACEVRDQQQRQAKSSAVEL</sequence>
<dbReference type="InterPro" id="IPR050224">
    <property type="entry name" value="TALE_homeobox"/>
</dbReference>
<feature type="region of interest" description="Disordered" evidence="9">
    <location>
        <begin position="13"/>
        <end position="38"/>
    </location>
</feature>
<keyword evidence="4 8" id="KW-0371">Homeobox</keyword>
<dbReference type="FunFam" id="1.10.10.60:FF:000059">
    <property type="entry name" value="TGFB-induced factor homeobox 1"/>
    <property type="match status" value="1"/>
</dbReference>
<protein>
    <recommendedName>
        <fullName evidence="10">Homeobox domain-containing protein</fullName>
    </recommendedName>
</protein>
<feature type="compositionally biased region" description="Low complexity" evidence="9">
    <location>
        <begin position="172"/>
        <end position="184"/>
    </location>
</feature>
<dbReference type="SUPFAM" id="SSF46689">
    <property type="entry name" value="Homeodomain-like"/>
    <property type="match status" value="1"/>
</dbReference>
<evidence type="ECO:0000259" key="10">
    <source>
        <dbReference type="PROSITE" id="PS50071"/>
    </source>
</evidence>
<dbReference type="SMART" id="SM00389">
    <property type="entry name" value="HOX"/>
    <property type="match status" value="1"/>
</dbReference>
<keyword evidence="12" id="KW-1185">Reference proteome</keyword>
<comment type="subcellular location">
    <subcellularLocation>
        <location evidence="1 8">Nucleus</location>
    </subcellularLocation>
</comment>
<keyword evidence="2" id="KW-0805">Transcription regulation</keyword>
<dbReference type="PROSITE" id="PS50071">
    <property type="entry name" value="HOMEOBOX_2"/>
    <property type="match status" value="1"/>
</dbReference>
<dbReference type="Gene3D" id="1.10.10.60">
    <property type="entry name" value="Homeodomain-like"/>
    <property type="match status" value="1"/>
</dbReference>
<comment type="caution">
    <text evidence="11">The sequence shown here is derived from an EMBL/GenBank/DDBJ whole genome shotgun (WGS) entry which is preliminary data.</text>
</comment>
<dbReference type="InterPro" id="IPR009057">
    <property type="entry name" value="Homeodomain-like_sf"/>
</dbReference>
<feature type="DNA-binding region" description="Homeobox" evidence="8">
    <location>
        <begin position="31"/>
        <end position="93"/>
    </location>
</feature>
<dbReference type="InterPro" id="IPR001356">
    <property type="entry name" value="HD"/>
</dbReference>
<reference evidence="11 12" key="1">
    <citation type="journal article" date="2022" name="Nat. Ecol. Evol.">
        <title>A masculinizing supergene underlies an exaggerated male reproductive morph in a spider.</title>
        <authorList>
            <person name="Hendrickx F."/>
            <person name="De Corte Z."/>
            <person name="Sonet G."/>
            <person name="Van Belleghem S.M."/>
            <person name="Kostlbacher S."/>
            <person name="Vangestel C."/>
        </authorList>
    </citation>
    <scope>NUCLEOTIDE SEQUENCE [LARGE SCALE GENOMIC DNA]</scope>
    <source>
        <strain evidence="11">W744_W776</strain>
    </source>
</reference>
<feature type="compositionally biased region" description="Acidic residues" evidence="9">
    <location>
        <begin position="159"/>
        <end position="171"/>
    </location>
</feature>
<dbReference type="PANTHER" id="PTHR11850">
    <property type="entry name" value="HOMEOBOX PROTEIN TRANSCRIPTION FACTORS"/>
    <property type="match status" value="1"/>
</dbReference>
<feature type="compositionally biased region" description="Polar residues" evidence="9">
    <location>
        <begin position="222"/>
        <end position="237"/>
    </location>
</feature>
<evidence type="ECO:0000256" key="1">
    <source>
        <dbReference type="ARBA" id="ARBA00004123"/>
    </source>
</evidence>
<dbReference type="GO" id="GO:0048646">
    <property type="term" value="P:anatomical structure formation involved in morphogenesis"/>
    <property type="evidence" value="ECO:0007669"/>
    <property type="project" value="UniProtKB-ARBA"/>
</dbReference>
<proteinExistence type="inferred from homology"/>
<keyword evidence="3 8" id="KW-0238">DNA-binding</keyword>
<evidence type="ECO:0000256" key="2">
    <source>
        <dbReference type="ARBA" id="ARBA00023015"/>
    </source>
</evidence>
<dbReference type="AlphaFoldDB" id="A0AAV6VH29"/>
<evidence type="ECO:0000256" key="3">
    <source>
        <dbReference type="ARBA" id="ARBA00023125"/>
    </source>
</evidence>
<keyword evidence="6 8" id="KW-0539">Nucleus</keyword>
<evidence type="ECO:0000256" key="6">
    <source>
        <dbReference type="ARBA" id="ARBA00023242"/>
    </source>
</evidence>
<dbReference type="GO" id="GO:0006355">
    <property type="term" value="P:regulation of DNA-templated transcription"/>
    <property type="evidence" value="ECO:0007669"/>
    <property type="project" value="InterPro"/>
</dbReference>
<evidence type="ECO:0000256" key="8">
    <source>
        <dbReference type="PROSITE-ProRule" id="PRU00108"/>
    </source>
</evidence>
<dbReference type="Proteomes" id="UP000827092">
    <property type="component" value="Unassembled WGS sequence"/>
</dbReference>
<dbReference type="InterPro" id="IPR008422">
    <property type="entry name" value="KN_HD"/>
</dbReference>
<evidence type="ECO:0000256" key="4">
    <source>
        <dbReference type="ARBA" id="ARBA00023155"/>
    </source>
</evidence>
<feature type="compositionally biased region" description="Basic and acidic residues" evidence="9">
    <location>
        <begin position="299"/>
        <end position="310"/>
    </location>
</feature>
<feature type="region of interest" description="Disordered" evidence="9">
    <location>
        <begin position="107"/>
        <end position="192"/>
    </location>
</feature>
<comment type="similarity">
    <text evidence="7">Belongs to the TALE/TGIF homeobox family.</text>
</comment>
<evidence type="ECO:0000313" key="12">
    <source>
        <dbReference type="Proteomes" id="UP000827092"/>
    </source>
</evidence>
<feature type="region of interest" description="Disordered" evidence="9">
    <location>
        <begin position="205"/>
        <end position="277"/>
    </location>
</feature>
<evidence type="ECO:0000313" key="11">
    <source>
        <dbReference type="EMBL" id="KAG8195979.1"/>
    </source>
</evidence>
<dbReference type="Pfam" id="PF05920">
    <property type="entry name" value="Homeobox_KN"/>
    <property type="match status" value="1"/>
</dbReference>
<gene>
    <name evidence="11" type="ORF">JTE90_028953</name>
</gene>
<accession>A0AAV6VH29</accession>
<evidence type="ECO:0000256" key="9">
    <source>
        <dbReference type="SAM" id="MobiDB-lite"/>
    </source>
</evidence>
<dbReference type="GO" id="GO:0001654">
    <property type="term" value="P:eye development"/>
    <property type="evidence" value="ECO:0007669"/>
    <property type="project" value="UniProtKB-ARBA"/>
</dbReference>
<feature type="compositionally biased region" description="Low complexity" evidence="9">
    <location>
        <begin position="136"/>
        <end position="158"/>
    </location>
</feature>
<dbReference type="CDD" id="cd00086">
    <property type="entry name" value="homeodomain"/>
    <property type="match status" value="1"/>
</dbReference>